<dbReference type="OrthoDB" id="1366475at2"/>
<organism evidence="1 2">
    <name type="scientific">Sunxiuqinia elliptica</name>
    <dbReference type="NCBI Taxonomy" id="655355"/>
    <lineage>
        <taxon>Bacteria</taxon>
        <taxon>Pseudomonadati</taxon>
        <taxon>Bacteroidota</taxon>
        <taxon>Bacteroidia</taxon>
        <taxon>Marinilabiliales</taxon>
        <taxon>Prolixibacteraceae</taxon>
        <taxon>Sunxiuqinia</taxon>
    </lineage>
</organism>
<protein>
    <recommendedName>
        <fullName evidence="3">Toxin</fullName>
    </recommendedName>
</protein>
<proteinExistence type="predicted"/>
<sequence>MATKSEVERFLNDFKTKMSIYQIIFLDDRGKNAQALLDLDMSPISRKETITKLKVEDYSEGPLDEKMRGILPMWVFGKTVKKQEVYIKISMGVENLQTICISFHPSEHPMNYPFKKEK</sequence>
<dbReference type="RefSeq" id="WP_133464014.1">
    <property type="nucleotide sequence ID" value="NZ_SNWI01000002.1"/>
</dbReference>
<accession>A0A4R6H815</accession>
<comment type="caution">
    <text evidence="1">The sequence shown here is derived from an EMBL/GenBank/DDBJ whole genome shotgun (WGS) entry which is preliminary data.</text>
</comment>
<dbReference type="AlphaFoldDB" id="A0A4R6H815"/>
<evidence type="ECO:0000313" key="1">
    <source>
        <dbReference type="EMBL" id="TDO03716.1"/>
    </source>
</evidence>
<dbReference type="Proteomes" id="UP000294848">
    <property type="component" value="Unassembled WGS sequence"/>
</dbReference>
<dbReference type="EMBL" id="SNWI01000002">
    <property type="protein sequence ID" value="TDO03716.1"/>
    <property type="molecule type" value="Genomic_DNA"/>
</dbReference>
<reference evidence="1 2" key="1">
    <citation type="submission" date="2019-03" db="EMBL/GenBank/DDBJ databases">
        <title>Freshwater and sediment microbial communities from various areas in North America, analyzing microbe dynamics in response to fracking.</title>
        <authorList>
            <person name="Lamendella R."/>
        </authorList>
    </citation>
    <scope>NUCLEOTIDE SEQUENCE [LARGE SCALE GENOMIC DNA]</scope>
    <source>
        <strain evidence="1 2">114D</strain>
    </source>
</reference>
<gene>
    <name evidence="1" type="ORF">DET52_10247</name>
</gene>
<evidence type="ECO:0000313" key="2">
    <source>
        <dbReference type="Proteomes" id="UP000294848"/>
    </source>
</evidence>
<evidence type="ECO:0008006" key="3">
    <source>
        <dbReference type="Google" id="ProtNLM"/>
    </source>
</evidence>
<name>A0A4R6H815_9BACT</name>